<dbReference type="InterPro" id="IPR023577">
    <property type="entry name" value="CYTH_domain"/>
</dbReference>
<dbReference type="InterPro" id="IPR012042">
    <property type="entry name" value="NeuTTM/CthTTM-like"/>
</dbReference>
<evidence type="ECO:0000259" key="1">
    <source>
        <dbReference type="PROSITE" id="PS51707"/>
    </source>
</evidence>
<dbReference type="Proteomes" id="UP000078387">
    <property type="component" value="Unassembled WGS sequence"/>
</dbReference>
<evidence type="ECO:0000313" key="3">
    <source>
        <dbReference type="Proteomes" id="UP000078387"/>
    </source>
</evidence>
<comment type="caution">
    <text evidence="2">The sequence shown here is derived from an EMBL/GenBank/DDBJ whole genome shotgun (WGS) entry which is preliminary data.</text>
</comment>
<name>A0A5K1UEB1_ENTHI</name>
<gene>
    <name evidence="2" type="ORF">CL6EHI_178070</name>
</gene>
<sequence>MTNTEIEKKFLVTSTEFLKQPHTQKKLLQGYLCSEPSRTVRIRTDGMSGYITIKGETHGITRKEYEYTIPLKDAEELIQMCNEKIVKTRHYIPMGKHTYEVDVFEDKNKGLIVAEIELESETENFIKPQWLGKEVSQDSRYYNSQLTKKPYCEWTEN</sequence>
<dbReference type="VEuPathDB" id="AmoebaDB:EHI_178070"/>
<dbReference type="Pfam" id="PF01928">
    <property type="entry name" value="CYTH"/>
    <property type="match status" value="1"/>
</dbReference>
<dbReference type="OMA" id="WEVDEFF"/>
<protein>
    <recommendedName>
        <fullName evidence="1">CYTH domain-containing protein</fullName>
    </recommendedName>
</protein>
<evidence type="ECO:0000313" key="2">
    <source>
        <dbReference type="EMBL" id="GAT96541.1"/>
    </source>
</evidence>
<organism evidence="2 3">
    <name type="scientific">Entamoeba histolytica</name>
    <dbReference type="NCBI Taxonomy" id="5759"/>
    <lineage>
        <taxon>Eukaryota</taxon>
        <taxon>Amoebozoa</taxon>
        <taxon>Evosea</taxon>
        <taxon>Archamoebae</taxon>
        <taxon>Mastigamoebida</taxon>
        <taxon>Entamoebidae</taxon>
        <taxon>Entamoeba</taxon>
    </lineage>
</organism>
<dbReference type="SMART" id="SM01118">
    <property type="entry name" value="CYTH"/>
    <property type="match status" value="1"/>
</dbReference>
<dbReference type="InterPro" id="IPR033469">
    <property type="entry name" value="CYTH-like_dom_sf"/>
</dbReference>
<dbReference type="PIRSF" id="PIRSF016487">
    <property type="entry name" value="CYTH_UCP016487"/>
    <property type="match status" value="1"/>
</dbReference>
<dbReference type="PANTHER" id="PTHR40114:SF1">
    <property type="entry name" value="SLR0698 PROTEIN"/>
    <property type="match status" value="1"/>
</dbReference>
<reference evidence="2 3" key="1">
    <citation type="submission" date="2016-05" db="EMBL/GenBank/DDBJ databases">
        <title>First whole genome sequencing of Entamoeba histolytica HM1:IMSS-clone-6.</title>
        <authorList>
            <person name="Mukherjee Avik.K."/>
            <person name="Izumyama S."/>
            <person name="Nakada-Tsukui K."/>
            <person name="Nozaki T."/>
        </authorList>
    </citation>
    <scope>NUCLEOTIDE SEQUENCE [LARGE SCALE GENOMIC DNA]</scope>
    <source>
        <strain evidence="2 3">HM1:IMSS clone 6</strain>
    </source>
</reference>
<dbReference type="CDD" id="cd07891">
    <property type="entry name" value="CYTH-like_CthTTM-like_1"/>
    <property type="match status" value="1"/>
</dbReference>
<dbReference type="AlphaFoldDB" id="A0A5K1UEB1"/>
<dbReference type="VEuPathDB" id="AmoebaDB:KM1_054650"/>
<dbReference type="PROSITE" id="PS51707">
    <property type="entry name" value="CYTH"/>
    <property type="match status" value="1"/>
</dbReference>
<dbReference type="SUPFAM" id="SSF55154">
    <property type="entry name" value="CYTH-like phosphatases"/>
    <property type="match status" value="1"/>
</dbReference>
<dbReference type="VEuPathDB" id="AmoebaDB:EHI7A_023770"/>
<dbReference type="Gene3D" id="2.40.320.10">
    <property type="entry name" value="Hypothetical Protein Pfu-838710-001"/>
    <property type="match status" value="1"/>
</dbReference>
<dbReference type="VEuPathDB" id="AmoebaDB:EHI5A_044830"/>
<dbReference type="GO" id="GO:0016462">
    <property type="term" value="F:pyrophosphatase activity"/>
    <property type="evidence" value="ECO:0007669"/>
    <property type="project" value="UniProtKB-ARBA"/>
</dbReference>
<dbReference type="EMBL" id="BDEQ01000001">
    <property type="protein sequence ID" value="GAT96541.1"/>
    <property type="molecule type" value="Genomic_DNA"/>
</dbReference>
<dbReference type="VEuPathDB" id="AmoebaDB:EHI8A_020890"/>
<proteinExistence type="predicted"/>
<feature type="domain" description="CYTH" evidence="1">
    <location>
        <begin position="3"/>
        <end position="148"/>
    </location>
</feature>
<accession>A0A5K1UEB1</accession>
<dbReference type="PANTHER" id="PTHR40114">
    <property type="entry name" value="SLR0698 PROTEIN"/>
    <property type="match status" value="1"/>
</dbReference>